<feature type="non-terminal residue" evidence="1">
    <location>
        <position position="1"/>
    </location>
</feature>
<gene>
    <name evidence="1" type="ORF">CC86DRAFT_425310</name>
</gene>
<protein>
    <submittedName>
        <fullName evidence="1">Uncharacterized protein</fullName>
    </submittedName>
</protein>
<dbReference type="EMBL" id="MU006217">
    <property type="protein sequence ID" value="KAF2832699.1"/>
    <property type="molecule type" value="Genomic_DNA"/>
</dbReference>
<sequence>EIRNHIYSFLLPESPIWISHYGPGVRRFNQPSAEEPLVFSTCTQICRRLRYEFYSLHLKSVKIAVDLASIAMFAQHYDRAFSRSEACIRVVCDVSYTPRSIDILPLLSLAVDAPRLLYSDRKNLICLDTLCEIEAQDMGRLIARCRSNTSWQAYVRDAIKAVILHSPRNRCDHSDSEEEEIRLPRDAWIQTNFAKEHKQLWMDGMHSFDELEEPIDETGLDGLKSMDVRVSLTTMKTRGRSICDLRYI</sequence>
<dbReference type="AlphaFoldDB" id="A0A6A7AJ56"/>
<dbReference type="Proteomes" id="UP000799424">
    <property type="component" value="Unassembled WGS sequence"/>
</dbReference>
<reference evidence="1" key="1">
    <citation type="journal article" date="2020" name="Stud. Mycol.">
        <title>101 Dothideomycetes genomes: a test case for predicting lifestyles and emergence of pathogens.</title>
        <authorList>
            <person name="Haridas S."/>
            <person name="Albert R."/>
            <person name="Binder M."/>
            <person name="Bloem J."/>
            <person name="Labutti K."/>
            <person name="Salamov A."/>
            <person name="Andreopoulos B."/>
            <person name="Baker S."/>
            <person name="Barry K."/>
            <person name="Bills G."/>
            <person name="Bluhm B."/>
            <person name="Cannon C."/>
            <person name="Castanera R."/>
            <person name="Culley D."/>
            <person name="Daum C."/>
            <person name="Ezra D."/>
            <person name="Gonzalez J."/>
            <person name="Henrissat B."/>
            <person name="Kuo A."/>
            <person name="Liang C."/>
            <person name="Lipzen A."/>
            <person name="Lutzoni F."/>
            <person name="Magnuson J."/>
            <person name="Mondo S."/>
            <person name="Nolan M."/>
            <person name="Ohm R."/>
            <person name="Pangilinan J."/>
            <person name="Park H.-J."/>
            <person name="Ramirez L."/>
            <person name="Alfaro M."/>
            <person name="Sun H."/>
            <person name="Tritt A."/>
            <person name="Yoshinaga Y."/>
            <person name="Zwiers L.-H."/>
            <person name="Turgeon B."/>
            <person name="Goodwin S."/>
            <person name="Spatafora J."/>
            <person name="Crous P."/>
            <person name="Grigoriev I."/>
        </authorList>
    </citation>
    <scope>NUCLEOTIDE SEQUENCE</scope>
    <source>
        <strain evidence="1">CBS 113818</strain>
    </source>
</reference>
<keyword evidence="2" id="KW-1185">Reference proteome</keyword>
<name>A0A6A7AJ56_9PLEO</name>
<evidence type="ECO:0000313" key="2">
    <source>
        <dbReference type="Proteomes" id="UP000799424"/>
    </source>
</evidence>
<proteinExistence type="predicted"/>
<accession>A0A6A7AJ56</accession>
<evidence type="ECO:0000313" key="1">
    <source>
        <dbReference type="EMBL" id="KAF2832699.1"/>
    </source>
</evidence>
<dbReference type="OrthoDB" id="3792387at2759"/>
<organism evidence="1 2">
    <name type="scientific">Ophiobolus disseminans</name>
    <dbReference type="NCBI Taxonomy" id="1469910"/>
    <lineage>
        <taxon>Eukaryota</taxon>
        <taxon>Fungi</taxon>
        <taxon>Dikarya</taxon>
        <taxon>Ascomycota</taxon>
        <taxon>Pezizomycotina</taxon>
        <taxon>Dothideomycetes</taxon>
        <taxon>Pleosporomycetidae</taxon>
        <taxon>Pleosporales</taxon>
        <taxon>Pleosporineae</taxon>
        <taxon>Phaeosphaeriaceae</taxon>
        <taxon>Ophiobolus</taxon>
    </lineage>
</organism>